<name>A0AAD2HV02_9AGAR</name>
<organism evidence="3 4">
    <name type="scientific">Mycena citricolor</name>
    <dbReference type="NCBI Taxonomy" id="2018698"/>
    <lineage>
        <taxon>Eukaryota</taxon>
        <taxon>Fungi</taxon>
        <taxon>Dikarya</taxon>
        <taxon>Basidiomycota</taxon>
        <taxon>Agaricomycotina</taxon>
        <taxon>Agaricomycetes</taxon>
        <taxon>Agaricomycetidae</taxon>
        <taxon>Agaricales</taxon>
        <taxon>Marasmiineae</taxon>
        <taxon>Mycenaceae</taxon>
        <taxon>Mycena</taxon>
    </lineage>
</organism>
<evidence type="ECO:0000313" key="4">
    <source>
        <dbReference type="Proteomes" id="UP001295794"/>
    </source>
</evidence>
<evidence type="ECO:0000256" key="1">
    <source>
        <dbReference type="SAM" id="Phobius"/>
    </source>
</evidence>
<feature type="transmembrane region" description="Helical" evidence="1">
    <location>
        <begin position="57"/>
        <end position="79"/>
    </location>
</feature>
<protein>
    <submittedName>
        <fullName evidence="3">Uncharacterized protein</fullName>
    </submittedName>
</protein>
<reference evidence="3" key="1">
    <citation type="submission" date="2023-11" db="EMBL/GenBank/DDBJ databases">
        <authorList>
            <person name="De Vega J J."/>
            <person name="De Vega J J."/>
        </authorList>
    </citation>
    <scope>NUCLEOTIDE SEQUENCE</scope>
</reference>
<dbReference type="EMBL" id="CAVNYO010000462">
    <property type="protein sequence ID" value="CAK5282764.1"/>
    <property type="molecule type" value="Genomic_DNA"/>
</dbReference>
<dbReference type="EMBL" id="CAVNYO010000461">
    <property type="protein sequence ID" value="CAK5282752.1"/>
    <property type="molecule type" value="Genomic_DNA"/>
</dbReference>
<keyword evidence="1" id="KW-0472">Membrane</keyword>
<evidence type="ECO:0000313" key="3">
    <source>
        <dbReference type="EMBL" id="CAK5282764.1"/>
    </source>
</evidence>
<proteinExistence type="predicted"/>
<keyword evidence="1" id="KW-0812">Transmembrane</keyword>
<sequence>MASTQRVRDGLVEAPYERVQRTSSLCNVKPVVTTQHVVDGGAFTGLYIFRVFKGAILLLRIPLTVFLFIWMLAFLFGAMSHTIQAAFRPLCSIPGLSSSMLCVPAQSLSNKGTPQWADFPSLISLQTSTIEQLLDESTSGSSLALQMKKAEIATTDLVILVGVSKLTSREALTDALRTFVDDARLTGRSLNKLNAKVSGAVDGIMAVNDYALHAIEAAEENFALALWNRLIPWNRPKADVILNTFEDSMNYLSFTLQRLVVEFEINLHNLNKLEEQLSVLHEIVTRKDIFFSAAKTKLLSNLWTVLGGNRKQLRGYQNHLKLLEGLGNYRKQALVHVISALQTLTQMSDDIENLRERVAAPGLTGSRIPAHVHIKSIHSGLERIKEGRTKAKEKEVHAVRRIVGGSTD</sequence>
<keyword evidence="4" id="KW-1185">Reference proteome</keyword>
<accession>A0AAD2HV02</accession>
<gene>
    <name evidence="2" type="ORF">MYCIT1_LOCUS34761</name>
    <name evidence="3" type="ORF">MYCIT1_LOCUS34789</name>
</gene>
<dbReference type="AlphaFoldDB" id="A0AAD2HV02"/>
<evidence type="ECO:0000313" key="2">
    <source>
        <dbReference type="EMBL" id="CAK5282752.1"/>
    </source>
</evidence>
<keyword evidence="1" id="KW-1133">Transmembrane helix</keyword>
<comment type="caution">
    <text evidence="3">The sequence shown here is derived from an EMBL/GenBank/DDBJ whole genome shotgun (WGS) entry which is preliminary data.</text>
</comment>
<dbReference type="Proteomes" id="UP001295794">
    <property type="component" value="Unassembled WGS sequence"/>
</dbReference>